<accession>A0AAV6UTU6</accession>
<dbReference type="EMBL" id="JAFNEN010000282">
    <property type="protein sequence ID" value="KAG8186971.1"/>
    <property type="molecule type" value="Genomic_DNA"/>
</dbReference>
<proteinExistence type="predicted"/>
<keyword evidence="2" id="KW-1185">Reference proteome</keyword>
<reference evidence="1 2" key="1">
    <citation type="journal article" date="2022" name="Nat. Ecol. Evol.">
        <title>A masculinizing supergene underlies an exaggerated male reproductive morph in a spider.</title>
        <authorList>
            <person name="Hendrickx F."/>
            <person name="De Corte Z."/>
            <person name="Sonet G."/>
            <person name="Van Belleghem S.M."/>
            <person name="Kostlbacher S."/>
            <person name="Vangestel C."/>
        </authorList>
    </citation>
    <scope>NUCLEOTIDE SEQUENCE [LARGE SCALE GENOMIC DNA]</scope>
    <source>
        <strain evidence="1">W744_W776</strain>
    </source>
</reference>
<organism evidence="1 2">
    <name type="scientific">Oedothorax gibbosus</name>
    <dbReference type="NCBI Taxonomy" id="931172"/>
    <lineage>
        <taxon>Eukaryota</taxon>
        <taxon>Metazoa</taxon>
        <taxon>Ecdysozoa</taxon>
        <taxon>Arthropoda</taxon>
        <taxon>Chelicerata</taxon>
        <taxon>Arachnida</taxon>
        <taxon>Araneae</taxon>
        <taxon>Araneomorphae</taxon>
        <taxon>Entelegynae</taxon>
        <taxon>Araneoidea</taxon>
        <taxon>Linyphiidae</taxon>
        <taxon>Erigoninae</taxon>
        <taxon>Oedothorax</taxon>
    </lineage>
</organism>
<name>A0AAV6UTU6_9ARAC</name>
<protein>
    <submittedName>
        <fullName evidence="1">Uncharacterized protein</fullName>
    </submittedName>
</protein>
<evidence type="ECO:0000313" key="1">
    <source>
        <dbReference type="EMBL" id="KAG8186971.1"/>
    </source>
</evidence>
<evidence type="ECO:0000313" key="2">
    <source>
        <dbReference type="Proteomes" id="UP000827092"/>
    </source>
</evidence>
<gene>
    <name evidence="1" type="ORF">JTE90_005744</name>
</gene>
<dbReference type="Proteomes" id="UP000827092">
    <property type="component" value="Unassembled WGS sequence"/>
</dbReference>
<dbReference type="AlphaFoldDB" id="A0AAV6UTU6"/>
<comment type="caution">
    <text evidence="1">The sequence shown here is derived from an EMBL/GenBank/DDBJ whole genome shotgun (WGS) entry which is preliminary data.</text>
</comment>
<sequence>MVPHVPLNGNHPTQGTWVQLKPNQTINLALQLFICVRNRTKSFRNRMSCEGVFTGVDLPKIIPRNDDIRTFEFERNKGQGETPSSAPER</sequence>